<dbReference type="Pfam" id="PF00460">
    <property type="entry name" value="Flg_bb_rod"/>
    <property type="match status" value="1"/>
</dbReference>
<dbReference type="PROSITE" id="PS00588">
    <property type="entry name" value="FLAGELLA_BB_ROD"/>
    <property type="match status" value="1"/>
</dbReference>
<evidence type="ECO:0000256" key="4">
    <source>
        <dbReference type="ARBA" id="ARBA00023143"/>
    </source>
</evidence>
<dbReference type="RefSeq" id="WP_132323989.1">
    <property type="nucleotide sequence ID" value="NZ_FWZT01000025.1"/>
</dbReference>
<proteinExistence type="inferred from homology"/>
<evidence type="ECO:0000313" key="11">
    <source>
        <dbReference type="Proteomes" id="UP000192907"/>
    </source>
</evidence>
<dbReference type="Proteomes" id="UP000192907">
    <property type="component" value="Unassembled WGS sequence"/>
</dbReference>
<keyword evidence="10" id="KW-0966">Cell projection</keyword>
<evidence type="ECO:0000259" key="9">
    <source>
        <dbReference type="Pfam" id="PF06429"/>
    </source>
</evidence>
<evidence type="ECO:0000259" key="8">
    <source>
        <dbReference type="Pfam" id="PF00460"/>
    </source>
</evidence>
<evidence type="ECO:0000313" key="10">
    <source>
        <dbReference type="EMBL" id="SMF69473.1"/>
    </source>
</evidence>
<evidence type="ECO:0000256" key="6">
    <source>
        <dbReference type="RuleBase" id="RU362062"/>
    </source>
</evidence>
<evidence type="ECO:0000256" key="1">
    <source>
        <dbReference type="ARBA" id="ARBA00004117"/>
    </source>
</evidence>
<dbReference type="AlphaFoldDB" id="A0A1Y6CJ57"/>
<dbReference type="EMBL" id="FWZT01000025">
    <property type="protein sequence ID" value="SMF69473.1"/>
    <property type="molecule type" value="Genomic_DNA"/>
</dbReference>
<feature type="domain" description="Flagellar basal body rod protein N-terminal" evidence="8">
    <location>
        <begin position="7"/>
        <end position="35"/>
    </location>
</feature>
<keyword evidence="11" id="KW-1185">Reference proteome</keyword>
<feature type="compositionally biased region" description="Basic and acidic residues" evidence="7">
    <location>
        <begin position="82"/>
        <end position="97"/>
    </location>
</feature>
<evidence type="ECO:0000256" key="7">
    <source>
        <dbReference type="SAM" id="MobiDB-lite"/>
    </source>
</evidence>
<dbReference type="InterPro" id="IPR019776">
    <property type="entry name" value="Flagellar_basal_body_rod_CS"/>
</dbReference>
<dbReference type="NCBIfam" id="TIGR01395">
    <property type="entry name" value="FlgC"/>
    <property type="match status" value="1"/>
</dbReference>
<reference evidence="11" key="1">
    <citation type="submission" date="2017-04" db="EMBL/GenBank/DDBJ databases">
        <authorList>
            <person name="Varghese N."/>
            <person name="Submissions S."/>
        </authorList>
    </citation>
    <scope>NUCLEOTIDE SEQUENCE [LARGE SCALE GENOMIC DNA]</scope>
    <source>
        <strain evidence="11">RKEM611</strain>
    </source>
</reference>
<feature type="domain" description="Flagellar basal-body/hook protein C-terminal" evidence="9">
    <location>
        <begin position="100"/>
        <end position="143"/>
    </location>
</feature>
<dbReference type="Pfam" id="PF06429">
    <property type="entry name" value="Flg_bbr_C"/>
    <property type="match status" value="1"/>
</dbReference>
<keyword evidence="4 6" id="KW-0975">Bacterial flagellum</keyword>
<organism evidence="10 11">
    <name type="scientific">Pseudobacteriovorax antillogorgiicola</name>
    <dbReference type="NCBI Taxonomy" id="1513793"/>
    <lineage>
        <taxon>Bacteria</taxon>
        <taxon>Pseudomonadati</taxon>
        <taxon>Bdellovibrionota</taxon>
        <taxon>Oligoflexia</taxon>
        <taxon>Oligoflexales</taxon>
        <taxon>Pseudobacteriovoracaceae</taxon>
        <taxon>Pseudobacteriovorax</taxon>
    </lineage>
</organism>
<protein>
    <recommendedName>
        <fullName evidence="3 6">Flagellar basal-body rod protein FlgC</fullName>
    </recommendedName>
</protein>
<keyword evidence="10" id="KW-0969">Cilium</keyword>
<dbReference type="GO" id="GO:0030694">
    <property type="term" value="C:bacterial-type flagellum basal body, rod"/>
    <property type="evidence" value="ECO:0007669"/>
    <property type="project" value="UniProtKB-UniRule"/>
</dbReference>
<gene>
    <name evidence="10" type="ORF">SAMN06296036_12514</name>
</gene>
<keyword evidence="10" id="KW-0282">Flagellum</keyword>
<evidence type="ECO:0000256" key="5">
    <source>
        <dbReference type="ARBA" id="ARBA00025933"/>
    </source>
</evidence>
<sequence length="146" mass="15996">MSFFKAMNISSAGLSAQRLRMNILSANLANANTTRTPEGGPYKRQDAVFSATPVSDTPFADFLDEDWGTQLKKVKVVDIHEDTKSPRKVHDPSHPDADADGFVEMPNIQVMSEMVNMITATRSFESNTTAMNAAKTMATKALEIGR</sequence>
<comment type="subcellular location">
    <subcellularLocation>
        <location evidence="1 6">Bacterial flagellum basal body</location>
    </subcellularLocation>
</comment>
<dbReference type="InterPro" id="IPR010930">
    <property type="entry name" value="Flg_bb/hook_C_dom"/>
</dbReference>
<evidence type="ECO:0000256" key="2">
    <source>
        <dbReference type="ARBA" id="ARBA00009677"/>
    </source>
</evidence>
<dbReference type="OrthoDB" id="5294009at2"/>
<feature type="region of interest" description="Disordered" evidence="7">
    <location>
        <begin position="82"/>
        <end position="101"/>
    </location>
</feature>
<dbReference type="STRING" id="1513793.SAMN06296036_12514"/>
<dbReference type="GO" id="GO:0071978">
    <property type="term" value="P:bacterial-type flagellum-dependent swarming motility"/>
    <property type="evidence" value="ECO:0007669"/>
    <property type="project" value="TreeGrafter"/>
</dbReference>
<comment type="similarity">
    <text evidence="2">Belongs to the flagella basal body rod proteins family.</text>
</comment>
<dbReference type="PANTHER" id="PTHR30435">
    <property type="entry name" value="FLAGELLAR PROTEIN"/>
    <property type="match status" value="1"/>
</dbReference>
<dbReference type="PANTHER" id="PTHR30435:SF2">
    <property type="entry name" value="FLAGELLAR BASAL-BODY ROD PROTEIN FLGC"/>
    <property type="match status" value="1"/>
</dbReference>
<accession>A0A1Y6CJ57</accession>
<dbReference type="InterPro" id="IPR006299">
    <property type="entry name" value="FlgC"/>
</dbReference>
<dbReference type="InterPro" id="IPR001444">
    <property type="entry name" value="Flag_bb_rod_N"/>
</dbReference>
<name>A0A1Y6CJ57_9BACT</name>
<evidence type="ECO:0000256" key="3">
    <source>
        <dbReference type="ARBA" id="ARBA00017941"/>
    </source>
</evidence>
<comment type="subunit">
    <text evidence="5 6">The basal body constitutes a major portion of the flagellar organelle and consists of four rings (L,P,S, and M) mounted on a central rod. The rod consists of about 26 subunits of FlgG in the distal portion, and FlgB, FlgC and FlgF are thought to build up the proximal portion of the rod with about 6 subunits each.</text>
</comment>